<gene>
    <name evidence="2" type="ORF">AAFC00_002393</name>
</gene>
<name>A0ABR3P6X3_9PEZI</name>
<organism evidence="2 3">
    <name type="scientific">Neodothiora populina</name>
    <dbReference type="NCBI Taxonomy" id="2781224"/>
    <lineage>
        <taxon>Eukaryota</taxon>
        <taxon>Fungi</taxon>
        <taxon>Dikarya</taxon>
        <taxon>Ascomycota</taxon>
        <taxon>Pezizomycotina</taxon>
        <taxon>Dothideomycetes</taxon>
        <taxon>Dothideomycetidae</taxon>
        <taxon>Dothideales</taxon>
        <taxon>Dothioraceae</taxon>
        <taxon>Neodothiora</taxon>
    </lineage>
</organism>
<dbReference type="GeneID" id="95976095"/>
<accession>A0ABR3P6X3</accession>
<keyword evidence="3" id="KW-1185">Reference proteome</keyword>
<dbReference type="PANTHER" id="PTHR36578">
    <property type="entry name" value="CHROMOSOME 15, WHOLE GENOME SHOTGUN SEQUENCE"/>
    <property type="match status" value="1"/>
</dbReference>
<dbReference type="Proteomes" id="UP001562354">
    <property type="component" value="Unassembled WGS sequence"/>
</dbReference>
<sequence>MRLTPVLVALLASFTQAAPATVKAAVATDVNAACAVQPSGVAMTPKTDTAAAFTAYSGFRKAAVTASYPSGYLISFSGNTKAVSFANYMTYFTLTSYNPQTCADYCSNTYGCTSFNIFFERSPSLNPAAACPNPPSISTVKCSLFSSRVSEQVATNAGQWRGPFSGANVAQNFQVVIAGSNGYNKV</sequence>
<feature type="chain" id="PRO_5046185200" description="Apple domain-containing protein" evidence="1">
    <location>
        <begin position="18"/>
        <end position="186"/>
    </location>
</feature>
<evidence type="ECO:0000313" key="3">
    <source>
        <dbReference type="Proteomes" id="UP001562354"/>
    </source>
</evidence>
<evidence type="ECO:0000256" key="1">
    <source>
        <dbReference type="SAM" id="SignalP"/>
    </source>
</evidence>
<comment type="caution">
    <text evidence="2">The sequence shown here is derived from an EMBL/GenBank/DDBJ whole genome shotgun (WGS) entry which is preliminary data.</text>
</comment>
<reference evidence="2 3" key="1">
    <citation type="submission" date="2024-07" db="EMBL/GenBank/DDBJ databases">
        <title>Draft sequence of the Neodothiora populina.</title>
        <authorList>
            <person name="Drown D.D."/>
            <person name="Schuette U.S."/>
            <person name="Buechlein A.B."/>
            <person name="Rusch D.R."/>
            <person name="Winton L.W."/>
            <person name="Adams G.A."/>
        </authorList>
    </citation>
    <scope>NUCLEOTIDE SEQUENCE [LARGE SCALE GENOMIC DNA]</scope>
    <source>
        <strain evidence="2 3">CPC 39397</strain>
    </source>
</reference>
<dbReference type="EMBL" id="JBFMKM010000012">
    <property type="protein sequence ID" value="KAL1301934.1"/>
    <property type="molecule type" value="Genomic_DNA"/>
</dbReference>
<evidence type="ECO:0008006" key="4">
    <source>
        <dbReference type="Google" id="ProtNLM"/>
    </source>
</evidence>
<protein>
    <recommendedName>
        <fullName evidence="4">Apple domain-containing protein</fullName>
    </recommendedName>
</protein>
<feature type="signal peptide" evidence="1">
    <location>
        <begin position="1"/>
        <end position="17"/>
    </location>
</feature>
<evidence type="ECO:0000313" key="2">
    <source>
        <dbReference type="EMBL" id="KAL1301934.1"/>
    </source>
</evidence>
<dbReference type="PANTHER" id="PTHR36578:SF1">
    <property type="entry name" value="APPLE DOMAIN-CONTAINING PROTEIN"/>
    <property type="match status" value="1"/>
</dbReference>
<keyword evidence="1" id="KW-0732">Signal</keyword>
<dbReference type="RefSeq" id="XP_069198210.1">
    <property type="nucleotide sequence ID" value="XM_069341702.1"/>
</dbReference>
<proteinExistence type="predicted"/>